<dbReference type="AlphaFoldDB" id="A0AA39L0I1"/>
<protein>
    <submittedName>
        <fullName evidence="3">Uncharacterized protein</fullName>
    </submittedName>
</protein>
<proteinExistence type="predicted"/>
<dbReference type="EMBL" id="JAQQBR010000003">
    <property type="protein sequence ID" value="KAK0180535.1"/>
    <property type="molecule type" value="Genomic_DNA"/>
</dbReference>
<evidence type="ECO:0000256" key="2">
    <source>
        <dbReference type="SAM" id="SignalP"/>
    </source>
</evidence>
<name>A0AA39L0I1_MICHY</name>
<evidence type="ECO:0000313" key="4">
    <source>
        <dbReference type="Proteomes" id="UP001168972"/>
    </source>
</evidence>
<sequence length="547" mass="58850">MKLPQYIGPIVILLLITESQAGILRDIHNKNKEHLAAILDPLGIFHNNGGGNGGGINAQAESSSINQNLNLGPIKFSTSLNHASASANTDFGSGSVTSNADAATNGDDYENGYSKAVASVNVITNGNANTNNGRYNGGYRNVHNGVHHSEYNSVQNDRYGVENNGALFTSENTGELNRGHIEYSNGDDGNDRYSNNGVNSASSNSSSYVGINGKTHTITNTNTHGDSRADAAAKAMVHDSYGEKARNNLKFDHEITRPYGMNFGVYSGEKSKNFVDDNQYYRENPFLTNVNGNINANVNVQAGPYNNDSKINSYVNGQVQQLNRGELFLGRGEREPYHEKGHSVDVDLIDGMSINANLNAANNFGIAGNVYLGNNNANNYGRSYKSGSYGTINIDNIETSWLDEPNKQLYNAATSGDFVIDNEYKENQKTSSVAINEHVSNIASKQHTLKNYEKHGILIGNEYSKSNIQGNSNISRITTVDSISTTDNVSSHARAIANAEVNAKGNVVASATANANINIDSVFSSNISTLAKTSVIADTSKMLIFSN</sequence>
<feature type="signal peptide" evidence="2">
    <location>
        <begin position="1"/>
        <end position="21"/>
    </location>
</feature>
<reference evidence="3" key="2">
    <citation type="submission" date="2023-03" db="EMBL/GenBank/DDBJ databases">
        <authorList>
            <person name="Inwood S.N."/>
            <person name="Skelly J.G."/>
            <person name="Guhlin J."/>
            <person name="Harrop T.W.R."/>
            <person name="Goldson S.G."/>
            <person name="Dearden P.K."/>
        </authorList>
    </citation>
    <scope>NUCLEOTIDE SEQUENCE</scope>
    <source>
        <strain evidence="3">Lincoln</strain>
        <tissue evidence="3">Whole body</tissue>
    </source>
</reference>
<comment type="caution">
    <text evidence="3">The sequence shown here is derived from an EMBL/GenBank/DDBJ whole genome shotgun (WGS) entry which is preliminary data.</text>
</comment>
<feature type="region of interest" description="Disordered" evidence="1">
    <location>
        <begin position="170"/>
        <end position="210"/>
    </location>
</feature>
<keyword evidence="4" id="KW-1185">Reference proteome</keyword>
<keyword evidence="2" id="KW-0732">Signal</keyword>
<feature type="chain" id="PRO_5041283199" evidence="2">
    <location>
        <begin position="22"/>
        <end position="547"/>
    </location>
</feature>
<reference evidence="3" key="1">
    <citation type="journal article" date="2023" name="bioRxiv">
        <title>Scaffold-level genome assemblies of two parasitoid biocontrol wasps reveal the parthenogenesis mechanism and an associated novel virus.</title>
        <authorList>
            <person name="Inwood S."/>
            <person name="Skelly J."/>
            <person name="Guhlin J."/>
            <person name="Harrop T."/>
            <person name="Goldson S."/>
            <person name="Dearden P."/>
        </authorList>
    </citation>
    <scope>NUCLEOTIDE SEQUENCE</scope>
    <source>
        <strain evidence="3">Lincoln</strain>
        <tissue evidence="3">Whole body</tissue>
    </source>
</reference>
<evidence type="ECO:0000313" key="3">
    <source>
        <dbReference type="EMBL" id="KAK0180535.1"/>
    </source>
</evidence>
<organism evidence="3 4">
    <name type="scientific">Microctonus hyperodae</name>
    <name type="common">Parasitoid wasp</name>
    <dbReference type="NCBI Taxonomy" id="165561"/>
    <lineage>
        <taxon>Eukaryota</taxon>
        <taxon>Metazoa</taxon>
        <taxon>Ecdysozoa</taxon>
        <taxon>Arthropoda</taxon>
        <taxon>Hexapoda</taxon>
        <taxon>Insecta</taxon>
        <taxon>Pterygota</taxon>
        <taxon>Neoptera</taxon>
        <taxon>Endopterygota</taxon>
        <taxon>Hymenoptera</taxon>
        <taxon>Apocrita</taxon>
        <taxon>Ichneumonoidea</taxon>
        <taxon>Braconidae</taxon>
        <taxon>Euphorinae</taxon>
        <taxon>Microctonus</taxon>
    </lineage>
</organism>
<evidence type="ECO:0000256" key="1">
    <source>
        <dbReference type="SAM" id="MobiDB-lite"/>
    </source>
</evidence>
<feature type="compositionally biased region" description="Low complexity" evidence="1">
    <location>
        <begin position="193"/>
        <end position="210"/>
    </location>
</feature>
<dbReference type="Proteomes" id="UP001168972">
    <property type="component" value="Unassembled WGS sequence"/>
</dbReference>
<accession>A0AA39L0I1</accession>
<gene>
    <name evidence="3" type="ORF">PV327_006162</name>
</gene>